<dbReference type="InterPro" id="IPR029058">
    <property type="entry name" value="AB_hydrolase_fold"/>
</dbReference>
<dbReference type="Proteomes" id="UP000605986">
    <property type="component" value="Unassembled WGS sequence"/>
</dbReference>
<dbReference type="OrthoDB" id="8119704at2759"/>
<keyword evidence="3" id="KW-1185">Reference proteome</keyword>
<name>A0A8H4KAM4_9HYPO</name>
<accession>A0A8H4KAM4</accession>
<protein>
    <recommendedName>
        <fullName evidence="1">AB hydrolase-1 domain-containing protein</fullName>
    </recommendedName>
</protein>
<comment type="caution">
    <text evidence="2">The sequence shown here is derived from an EMBL/GenBank/DDBJ whole genome shotgun (WGS) entry which is preliminary data.</text>
</comment>
<dbReference type="SUPFAM" id="SSF53474">
    <property type="entry name" value="alpha/beta-Hydrolases"/>
    <property type="match status" value="1"/>
</dbReference>
<evidence type="ECO:0000313" key="3">
    <source>
        <dbReference type="Proteomes" id="UP000605986"/>
    </source>
</evidence>
<evidence type="ECO:0000259" key="1">
    <source>
        <dbReference type="Pfam" id="PF00561"/>
    </source>
</evidence>
<dbReference type="InterPro" id="IPR000073">
    <property type="entry name" value="AB_hydrolase_1"/>
</dbReference>
<organism evidence="2 3">
    <name type="scientific">Fusarium austroafricanum</name>
    <dbReference type="NCBI Taxonomy" id="2364996"/>
    <lineage>
        <taxon>Eukaryota</taxon>
        <taxon>Fungi</taxon>
        <taxon>Dikarya</taxon>
        <taxon>Ascomycota</taxon>
        <taxon>Pezizomycotina</taxon>
        <taxon>Sordariomycetes</taxon>
        <taxon>Hypocreomycetidae</taxon>
        <taxon>Hypocreales</taxon>
        <taxon>Nectriaceae</taxon>
        <taxon>Fusarium</taxon>
        <taxon>Fusarium concolor species complex</taxon>
    </lineage>
</organism>
<gene>
    <name evidence="2" type="ORF">F53441_8761</name>
</gene>
<sequence>MASPALIGAEQELFFVNLNQDKPTTVVLLHGLLNSHIEWCFVIPHLSDYHIIAPDISGHSQSRDILPADISSSTERVAVKLRGMRWHGELLKEMRRNRRWEVIYDVDIGLMELNWEDVKTLPVRTLAIAAESTDDVEAVRRMGREMPIEGSLGAVVRGAIHTWNLQKPELFADVIRAWIEQSPLPEGLEVLR</sequence>
<feature type="domain" description="AB hydrolase-1" evidence="1">
    <location>
        <begin position="25"/>
        <end position="67"/>
    </location>
</feature>
<reference evidence="2" key="1">
    <citation type="submission" date="2020-01" db="EMBL/GenBank/DDBJ databases">
        <title>Identification and distribution of gene clusters putatively required for synthesis of sphingolipid metabolism inhibitors in phylogenetically diverse species of the filamentous fungus Fusarium.</title>
        <authorList>
            <person name="Kim H.-S."/>
            <person name="Busman M."/>
            <person name="Brown D.W."/>
            <person name="Divon H."/>
            <person name="Uhlig S."/>
            <person name="Proctor R.H."/>
        </authorList>
    </citation>
    <scope>NUCLEOTIDE SEQUENCE</scope>
    <source>
        <strain evidence="2">NRRL 53441</strain>
    </source>
</reference>
<dbReference type="AlphaFoldDB" id="A0A8H4KAM4"/>
<dbReference type="Pfam" id="PF00561">
    <property type="entry name" value="Abhydrolase_1"/>
    <property type="match status" value="1"/>
</dbReference>
<dbReference type="Gene3D" id="3.40.50.1820">
    <property type="entry name" value="alpha/beta hydrolase"/>
    <property type="match status" value="2"/>
</dbReference>
<evidence type="ECO:0000313" key="2">
    <source>
        <dbReference type="EMBL" id="KAF4447742.1"/>
    </source>
</evidence>
<dbReference type="EMBL" id="JAADJG010000379">
    <property type="protein sequence ID" value="KAF4447742.1"/>
    <property type="molecule type" value="Genomic_DNA"/>
</dbReference>
<proteinExistence type="predicted"/>